<sequence length="88" mass="9336">MPNEEALSADRVALIRDALVTHRAKRRLLDTLDGEDRSLLEALAFSALFFPSAGPDVLDAGAGARRPDATAPTQAPKAAESGTRDPRP</sequence>
<name>A0A7W6W9P0_9PROT</name>
<dbReference type="EMBL" id="JACIGK010000010">
    <property type="protein sequence ID" value="MBB4265998.1"/>
    <property type="molecule type" value="Genomic_DNA"/>
</dbReference>
<feature type="region of interest" description="Disordered" evidence="1">
    <location>
        <begin position="58"/>
        <end position="88"/>
    </location>
</feature>
<organism evidence="2 3">
    <name type="scientific">Roseospira visakhapatnamensis</name>
    <dbReference type="NCBI Taxonomy" id="390880"/>
    <lineage>
        <taxon>Bacteria</taxon>
        <taxon>Pseudomonadati</taxon>
        <taxon>Pseudomonadota</taxon>
        <taxon>Alphaproteobacteria</taxon>
        <taxon>Rhodospirillales</taxon>
        <taxon>Rhodospirillaceae</taxon>
        <taxon>Roseospira</taxon>
    </lineage>
</organism>
<comment type="caution">
    <text evidence="2">The sequence shown here is derived from an EMBL/GenBank/DDBJ whole genome shotgun (WGS) entry which is preliminary data.</text>
</comment>
<accession>A0A7W6W9P0</accession>
<protein>
    <submittedName>
        <fullName evidence="2">Uncharacterized protein</fullName>
    </submittedName>
</protein>
<keyword evidence="3" id="KW-1185">Reference proteome</keyword>
<proteinExistence type="predicted"/>
<dbReference type="AlphaFoldDB" id="A0A7W6W9P0"/>
<evidence type="ECO:0000256" key="1">
    <source>
        <dbReference type="SAM" id="MobiDB-lite"/>
    </source>
</evidence>
<evidence type="ECO:0000313" key="3">
    <source>
        <dbReference type="Proteomes" id="UP000554286"/>
    </source>
</evidence>
<dbReference type="RefSeq" id="WP_184043932.1">
    <property type="nucleotide sequence ID" value="NZ_JACIGK010000010.1"/>
</dbReference>
<dbReference type="Proteomes" id="UP000554286">
    <property type="component" value="Unassembled WGS sequence"/>
</dbReference>
<evidence type="ECO:0000313" key="2">
    <source>
        <dbReference type="EMBL" id="MBB4265998.1"/>
    </source>
</evidence>
<reference evidence="2 3" key="1">
    <citation type="submission" date="2020-08" db="EMBL/GenBank/DDBJ databases">
        <title>Genome sequencing of Purple Non-Sulfur Bacteria from various extreme environments.</title>
        <authorList>
            <person name="Mayer M."/>
        </authorList>
    </citation>
    <scope>NUCLEOTIDE SEQUENCE [LARGE SCALE GENOMIC DNA]</scope>
    <source>
        <strain evidence="2 3">JA131</strain>
    </source>
</reference>
<gene>
    <name evidence="2" type="ORF">GGD89_001624</name>
</gene>